<dbReference type="EMBL" id="CVRS01000131">
    <property type="protein sequence ID" value="CRL43400.1"/>
    <property type="molecule type" value="Genomic_DNA"/>
</dbReference>
<dbReference type="InterPro" id="IPR034485">
    <property type="entry name" value="Anaerobic_Cys-type_sulfatase-m"/>
</dbReference>
<keyword evidence="5" id="KW-0408">Iron</keyword>
<proteinExistence type="inferred from homology"/>
<dbReference type="AlphaFoldDB" id="A0A0M6X0F4"/>
<dbReference type="InterPro" id="IPR023867">
    <property type="entry name" value="Sulphatase_maturase_rSAM"/>
</dbReference>
<evidence type="ECO:0000256" key="4">
    <source>
        <dbReference type="ARBA" id="ARBA00022723"/>
    </source>
</evidence>
<dbReference type="OrthoDB" id="9808591at2"/>
<dbReference type="Pfam" id="PF04055">
    <property type="entry name" value="Radical_SAM"/>
    <property type="match status" value="1"/>
</dbReference>
<dbReference type="SUPFAM" id="SSF102114">
    <property type="entry name" value="Radical SAM enzymes"/>
    <property type="match status" value="1"/>
</dbReference>
<keyword evidence="11" id="KW-1185">Reference proteome</keyword>
<evidence type="ECO:0000313" key="12">
    <source>
        <dbReference type="Proteomes" id="UP000095453"/>
    </source>
</evidence>
<organism evidence="9 11">
    <name type="scientific">Roseburia inulinivorans</name>
    <dbReference type="NCBI Taxonomy" id="360807"/>
    <lineage>
        <taxon>Bacteria</taxon>
        <taxon>Bacillati</taxon>
        <taxon>Bacillota</taxon>
        <taxon>Clostridia</taxon>
        <taxon>Lachnospirales</taxon>
        <taxon>Lachnospiraceae</taxon>
        <taxon>Roseburia</taxon>
    </lineage>
</organism>
<dbReference type="PANTHER" id="PTHR43273">
    <property type="entry name" value="ANAEROBIC SULFATASE-MATURATING ENZYME HOMOLOG ASLB-RELATED"/>
    <property type="match status" value="1"/>
</dbReference>
<dbReference type="STRING" id="360807.ERS852392_02064"/>
<feature type="domain" description="Radical SAM core" evidence="8">
    <location>
        <begin position="1"/>
        <end position="227"/>
    </location>
</feature>
<dbReference type="InterPro" id="IPR013785">
    <property type="entry name" value="Aldolase_TIM"/>
</dbReference>
<evidence type="ECO:0000313" key="11">
    <source>
        <dbReference type="Proteomes" id="UP000049828"/>
    </source>
</evidence>
<dbReference type="GO" id="GO:0051539">
    <property type="term" value="F:4 iron, 4 sulfur cluster binding"/>
    <property type="evidence" value="ECO:0007669"/>
    <property type="project" value="UniProtKB-KW"/>
</dbReference>
<keyword evidence="2" id="KW-0004">4Fe-4S</keyword>
<dbReference type="InterPro" id="IPR058240">
    <property type="entry name" value="rSAM_sf"/>
</dbReference>
<keyword evidence="4" id="KW-0479">Metal-binding</keyword>
<keyword evidence="6" id="KW-0411">Iron-sulfur</keyword>
<dbReference type="PANTHER" id="PTHR43273:SF3">
    <property type="entry name" value="ANAEROBIC SULFATASE-MATURATING ENZYME HOMOLOG ASLB-RELATED"/>
    <property type="match status" value="1"/>
</dbReference>
<evidence type="ECO:0000256" key="7">
    <source>
        <dbReference type="ARBA" id="ARBA00023601"/>
    </source>
</evidence>
<dbReference type="SFLD" id="SFLDS00029">
    <property type="entry name" value="Radical_SAM"/>
    <property type="match status" value="1"/>
</dbReference>
<comment type="similarity">
    <text evidence="7">Belongs to the radical SAM superfamily. Anaerobic sulfatase-maturating enzyme family.</text>
</comment>
<dbReference type="NCBIfam" id="TIGR04085">
    <property type="entry name" value="rSAM_more_4Fe4S"/>
    <property type="match status" value="1"/>
</dbReference>
<dbReference type="GO" id="GO:0016491">
    <property type="term" value="F:oxidoreductase activity"/>
    <property type="evidence" value="ECO:0007669"/>
    <property type="project" value="UniProtKB-KW"/>
</dbReference>
<evidence type="ECO:0000256" key="1">
    <source>
        <dbReference type="ARBA" id="ARBA00001966"/>
    </source>
</evidence>
<evidence type="ECO:0000256" key="3">
    <source>
        <dbReference type="ARBA" id="ARBA00022691"/>
    </source>
</evidence>
<evidence type="ECO:0000256" key="2">
    <source>
        <dbReference type="ARBA" id="ARBA00022485"/>
    </source>
</evidence>
<dbReference type="InterPro" id="IPR047207">
    <property type="entry name" value="SPASM_anSME"/>
</dbReference>
<dbReference type="EMBL" id="CYXX01000037">
    <property type="protein sequence ID" value="CUN29340.1"/>
    <property type="molecule type" value="Genomic_DNA"/>
</dbReference>
<keyword evidence="10" id="KW-0560">Oxidoreductase</keyword>
<evidence type="ECO:0000313" key="9">
    <source>
        <dbReference type="EMBL" id="CRL43400.1"/>
    </source>
</evidence>
<keyword evidence="3" id="KW-0949">S-adenosyl-L-methionine</keyword>
<dbReference type="GO" id="GO:0046872">
    <property type="term" value="F:metal ion binding"/>
    <property type="evidence" value="ECO:0007669"/>
    <property type="project" value="UniProtKB-KW"/>
</dbReference>
<name>A0A0M6X0F4_9FIRM</name>
<dbReference type="SFLD" id="SFLDF00289">
    <property type="entry name" value="anaerobic_Cys-type_sulfatase-m"/>
    <property type="match status" value="1"/>
</dbReference>
<dbReference type="InterPro" id="IPR007197">
    <property type="entry name" value="rSAM"/>
</dbReference>
<protein>
    <submittedName>
        <fullName evidence="10">Anaerobic sulfatase-maturating enzyme</fullName>
        <ecNumber evidence="10">1.8.98.-</ecNumber>
    </submittedName>
</protein>
<dbReference type="NCBIfam" id="TIGR03942">
    <property type="entry name" value="sulfatase_rSAM"/>
    <property type="match status" value="1"/>
</dbReference>
<dbReference type="Gene3D" id="3.20.20.70">
    <property type="entry name" value="Aldolase class I"/>
    <property type="match status" value="1"/>
</dbReference>
<dbReference type="Pfam" id="PF13186">
    <property type="entry name" value="SPASM"/>
    <property type="match status" value="1"/>
</dbReference>
<evidence type="ECO:0000259" key="8">
    <source>
        <dbReference type="PROSITE" id="PS51918"/>
    </source>
</evidence>
<dbReference type="Proteomes" id="UP000095453">
    <property type="component" value="Unassembled WGS sequence"/>
</dbReference>
<reference evidence="11" key="2">
    <citation type="submission" date="2015-05" db="EMBL/GenBank/DDBJ databases">
        <authorList>
            <consortium name="Pathogen Informatics"/>
        </authorList>
    </citation>
    <scope>NUCLEOTIDE SEQUENCE [LARGE SCALE GENOMIC DNA]</scope>
    <source>
        <strain evidence="10 12">2789STDY5608887</strain>
        <strain evidence="11">L1-83</strain>
    </source>
</reference>
<dbReference type="InterPro" id="IPR023885">
    <property type="entry name" value="4Fe4S-binding_SPASM_dom"/>
</dbReference>
<gene>
    <name evidence="10" type="ORF">ERS852444_03288</name>
    <name evidence="9" type="ORF">RIL183_10141</name>
</gene>
<sequence length="372" mass="43596">MPPISVLMKPSSGMCNMKCDYCFYCDETQKRIQESYGFMSEQTLKNVIRKTMLRAEGAVSYAFQGGEPTLRGIDFFEKVVEFEKQYNKHGIRVNNALQTNGYLINEAWCEFFQKNHFLIGLSVDGTKEIHDSYRHTKDGKPTFDRIRHAAELMSHYGVEYNILTVVNQKVASNITEIYEFYKKQGWNYQQYIACLDPLEEAHGENEYALKPEQYGKFLIELFNLWYADWKLGKQPYIRQFENYIGILLGYLPEACDQRGTCGVQNVVEADGSVYPCDFYMLDDYKLGNFNENRLDEIDTKRTEIGFVERSLLLDEECKTCEYFHICHGGCQRNRDLNELTGKYQNYFCESYKMFFAACLPRMKETVKTLEKR</sequence>
<accession>A0A0M6X0F4</accession>
<evidence type="ECO:0000256" key="6">
    <source>
        <dbReference type="ARBA" id="ARBA00023014"/>
    </source>
</evidence>
<dbReference type="PROSITE" id="PS51918">
    <property type="entry name" value="RADICAL_SAM"/>
    <property type="match status" value="1"/>
</dbReference>
<dbReference type="EC" id="1.8.98.-" evidence="10"/>
<comment type="cofactor">
    <cofactor evidence="1">
        <name>[4Fe-4S] cluster</name>
        <dbReference type="ChEBI" id="CHEBI:49883"/>
    </cofactor>
</comment>
<reference evidence="9" key="1">
    <citation type="submission" date="2015-05" db="EMBL/GenBank/DDBJ databases">
        <authorList>
            <person name="Wang D.B."/>
            <person name="Wang M."/>
        </authorList>
    </citation>
    <scope>NUCLEOTIDE SEQUENCE [LARGE SCALE GENOMIC DNA]</scope>
    <source>
        <strain evidence="9">L1-83</strain>
    </source>
</reference>
<dbReference type="SFLD" id="SFLDG01386">
    <property type="entry name" value="main_SPASM_domain-containing"/>
    <property type="match status" value="1"/>
</dbReference>
<dbReference type="SFLD" id="SFLDG01072">
    <property type="entry name" value="dehydrogenase_like"/>
    <property type="match status" value="1"/>
</dbReference>
<dbReference type="CDD" id="cd21120">
    <property type="entry name" value="SPASM_anSME"/>
    <property type="match status" value="1"/>
</dbReference>
<dbReference type="RefSeq" id="WP_055040619.1">
    <property type="nucleotide sequence ID" value="NZ_CVRS01000131.1"/>
</dbReference>
<dbReference type="SFLD" id="SFLDG01384">
    <property type="entry name" value="thioether_bond_formation_requi"/>
    <property type="match status" value="1"/>
</dbReference>
<evidence type="ECO:0000313" key="10">
    <source>
        <dbReference type="EMBL" id="CUN29340.1"/>
    </source>
</evidence>
<evidence type="ECO:0000256" key="5">
    <source>
        <dbReference type="ARBA" id="ARBA00023004"/>
    </source>
</evidence>
<dbReference type="Proteomes" id="UP000049828">
    <property type="component" value="Unassembled WGS sequence"/>
</dbReference>
<dbReference type="SFLD" id="SFLDG01067">
    <property type="entry name" value="SPASM/twitch_domain_containing"/>
    <property type="match status" value="1"/>
</dbReference>